<reference evidence="1" key="1">
    <citation type="journal article" date="2015" name="MBio">
        <title>Eco-Evolutionary Dynamics of Episomes among Ecologically Cohesive Bacterial Populations.</title>
        <authorList>
            <person name="Xue H."/>
            <person name="Cordero O.X."/>
            <person name="Camas F.M."/>
            <person name="Trimble W."/>
            <person name="Meyer F."/>
            <person name="Guglielmini J."/>
            <person name="Rocha E.P."/>
            <person name="Polz M.F."/>
        </authorList>
    </citation>
    <scope>NUCLEOTIDE SEQUENCE</scope>
    <source>
        <strain evidence="1">FF_304</strain>
    </source>
</reference>
<dbReference type="AlphaFoldDB" id="A0A0H3ZQ88"/>
<sequence>MDKNTQQEKTFTTKRYATAADVLAAHWEIPVKELADSEFGGLDGQGKAVESLSAEDMLDGIELQKVWGFIDGDSCIHYWAALDAELSMVVHFFAHEIGHHTGTSLDDHFAEEMRAEEFGLVARSALEFAFKALGESYGKSVLMSRENPNGWKLESLTEKLREEINRKSLNIASDPSLEAQLVTNNNFQIIGLLMQIEALQRESMVIMSQVGPDQGPTGKPRLG</sequence>
<protein>
    <submittedName>
        <fullName evidence="1">Uncharacterized protein</fullName>
    </submittedName>
</protein>
<name>A0A0H3ZQ88_9VIBR</name>
<dbReference type="EMBL" id="KP795453">
    <property type="protein sequence ID" value="AKN35821.1"/>
    <property type="molecule type" value="Genomic_DNA"/>
</dbReference>
<organism evidence="1">
    <name type="scientific">Vibrio sp. FF_304</name>
    <dbReference type="NCBI Taxonomy" id="1652833"/>
    <lineage>
        <taxon>Bacteria</taxon>
        <taxon>Pseudomonadati</taxon>
        <taxon>Pseudomonadota</taxon>
        <taxon>Gammaproteobacteria</taxon>
        <taxon>Vibrionales</taxon>
        <taxon>Vibrionaceae</taxon>
        <taxon>Vibrio</taxon>
    </lineage>
</organism>
<evidence type="ECO:0000313" key="1">
    <source>
        <dbReference type="EMBL" id="AKN35821.1"/>
    </source>
</evidence>
<accession>A0A0H3ZQ88</accession>
<proteinExistence type="predicted"/>